<dbReference type="EMBL" id="PKPP01000188">
    <property type="protein sequence ID" value="PWA96254.1"/>
    <property type="molecule type" value="Genomic_DNA"/>
</dbReference>
<feature type="region of interest" description="Disordered" evidence="3">
    <location>
        <begin position="22"/>
        <end position="57"/>
    </location>
</feature>
<dbReference type="PANTHER" id="PTHR22839:SF0">
    <property type="entry name" value="THO COMPLEX SUBUNIT 3"/>
    <property type="match status" value="1"/>
</dbReference>
<feature type="compositionally biased region" description="Basic and acidic residues" evidence="3">
    <location>
        <begin position="22"/>
        <end position="44"/>
    </location>
</feature>
<organism evidence="4 5">
    <name type="scientific">Artemisia annua</name>
    <name type="common">Sweet wormwood</name>
    <dbReference type="NCBI Taxonomy" id="35608"/>
    <lineage>
        <taxon>Eukaryota</taxon>
        <taxon>Viridiplantae</taxon>
        <taxon>Streptophyta</taxon>
        <taxon>Embryophyta</taxon>
        <taxon>Tracheophyta</taxon>
        <taxon>Spermatophyta</taxon>
        <taxon>Magnoliopsida</taxon>
        <taxon>eudicotyledons</taxon>
        <taxon>Gunneridae</taxon>
        <taxon>Pentapetalae</taxon>
        <taxon>asterids</taxon>
        <taxon>campanulids</taxon>
        <taxon>Asterales</taxon>
        <taxon>Asteraceae</taxon>
        <taxon>Asteroideae</taxon>
        <taxon>Anthemideae</taxon>
        <taxon>Artemisiinae</taxon>
        <taxon>Artemisia</taxon>
    </lineage>
</organism>
<name>A0A2U1QE33_ARTAN</name>
<dbReference type="GO" id="GO:0006406">
    <property type="term" value="P:mRNA export from nucleus"/>
    <property type="evidence" value="ECO:0007669"/>
    <property type="project" value="InterPro"/>
</dbReference>
<keyword evidence="1" id="KW-0853">WD repeat</keyword>
<reference evidence="4 5" key="1">
    <citation type="journal article" date="2018" name="Mol. Plant">
        <title>The genome of Artemisia annua provides insight into the evolution of Asteraceae family and artemisinin biosynthesis.</title>
        <authorList>
            <person name="Shen Q."/>
            <person name="Zhang L."/>
            <person name="Liao Z."/>
            <person name="Wang S."/>
            <person name="Yan T."/>
            <person name="Shi P."/>
            <person name="Liu M."/>
            <person name="Fu X."/>
            <person name="Pan Q."/>
            <person name="Wang Y."/>
            <person name="Lv Z."/>
            <person name="Lu X."/>
            <person name="Zhang F."/>
            <person name="Jiang W."/>
            <person name="Ma Y."/>
            <person name="Chen M."/>
            <person name="Hao X."/>
            <person name="Li L."/>
            <person name="Tang Y."/>
            <person name="Lv G."/>
            <person name="Zhou Y."/>
            <person name="Sun X."/>
            <person name="Brodelius P.E."/>
            <person name="Rose J.K.C."/>
            <person name="Tang K."/>
        </authorList>
    </citation>
    <scope>NUCLEOTIDE SEQUENCE [LARGE SCALE GENOMIC DNA]</scope>
    <source>
        <strain evidence="5">cv. Huhao1</strain>
        <tissue evidence="4">Leaf</tissue>
    </source>
</reference>
<dbReference type="GO" id="GO:0000445">
    <property type="term" value="C:THO complex part of transcription export complex"/>
    <property type="evidence" value="ECO:0007669"/>
    <property type="project" value="TreeGrafter"/>
</dbReference>
<dbReference type="InterPro" id="IPR040132">
    <property type="entry name" value="Tex1/THOC3"/>
</dbReference>
<gene>
    <name evidence="4" type="ORF">CTI12_AA030290</name>
</gene>
<feature type="compositionally biased region" description="Basic residues" evidence="3">
    <location>
        <begin position="45"/>
        <end position="54"/>
    </location>
</feature>
<dbReference type="OrthoDB" id="340259at2759"/>
<protein>
    <submittedName>
        <fullName evidence="4">Uncharacterized protein</fullName>
    </submittedName>
</protein>
<dbReference type="Proteomes" id="UP000245207">
    <property type="component" value="Unassembled WGS sequence"/>
</dbReference>
<proteinExistence type="predicted"/>
<dbReference type="AlphaFoldDB" id="A0A2U1QE33"/>
<evidence type="ECO:0000313" key="5">
    <source>
        <dbReference type="Proteomes" id="UP000245207"/>
    </source>
</evidence>
<accession>A0A2U1QE33</accession>
<dbReference type="STRING" id="35608.A0A2U1QE33"/>
<keyword evidence="5" id="KW-1185">Reference proteome</keyword>
<dbReference type="PANTHER" id="PTHR22839">
    <property type="entry name" value="THO COMPLEX SUBUNIT 3 THO3"/>
    <property type="match status" value="1"/>
</dbReference>
<evidence type="ECO:0000256" key="1">
    <source>
        <dbReference type="ARBA" id="ARBA00022574"/>
    </source>
</evidence>
<sequence>MDSGTQLAFECVRHTSVKDYVARKKAEKQRELDAKNYKDDADSVKKKRNQKRKTNMPPSLFLHSLKVKDLGLKEHTDSVDQLYWEPEHSDLIATVGCSHVNTTGGKCSQQAELSGKNINITYKPDGTHVAFGNRPCNGLLGACFLGMV</sequence>
<keyword evidence="2" id="KW-0677">Repeat</keyword>
<evidence type="ECO:0000313" key="4">
    <source>
        <dbReference type="EMBL" id="PWA96254.1"/>
    </source>
</evidence>
<evidence type="ECO:0000256" key="2">
    <source>
        <dbReference type="ARBA" id="ARBA00022737"/>
    </source>
</evidence>
<comment type="caution">
    <text evidence="4">The sequence shown here is derived from an EMBL/GenBank/DDBJ whole genome shotgun (WGS) entry which is preliminary data.</text>
</comment>
<evidence type="ECO:0000256" key="3">
    <source>
        <dbReference type="SAM" id="MobiDB-lite"/>
    </source>
</evidence>